<organism evidence="1">
    <name type="scientific">uncultured Caudovirales phage</name>
    <dbReference type="NCBI Taxonomy" id="2100421"/>
    <lineage>
        <taxon>Viruses</taxon>
        <taxon>Duplodnaviria</taxon>
        <taxon>Heunggongvirae</taxon>
        <taxon>Uroviricota</taxon>
        <taxon>Caudoviricetes</taxon>
        <taxon>Peduoviridae</taxon>
        <taxon>Maltschvirus</taxon>
        <taxon>Maltschvirus maltsch</taxon>
    </lineage>
</organism>
<accession>A0A6J5MNX9</accession>
<dbReference type="EMBL" id="LR796480">
    <property type="protein sequence ID" value="CAB4147771.1"/>
    <property type="molecule type" value="Genomic_DNA"/>
</dbReference>
<gene>
    <name evidence="1" type="ORF">UFOVP516_45</name>
</gene>
<proteinExistence type="predicted"/>
<protein>
    <submittedName>
        <fullName evidence="1">Uncharacterized protein</fullName>
    </submittedName>
</protein>
<name>A0A6J5MNX9_9CAUD</name>
<reference evidence="1" key="1">
    <citation type="submission" date="2020-04" db="EMBL/GenBank/DDBJ databases">
        <authorList>
            <person name="Chiriac C."/>
            <person name="Salcher M."/>
            <person name="Ghai R."/>
            <person name="Kavagutti S V."/>
        </authorList>
    </citation>
    <scope>NUCLEOTIDE SEQUENCE</scope>
</reference>
<sequence>MSKPNLKKSFEWLFERFTKENLKPCQFDLDCLVSIAEKTNEINKEAFQENTIFAKMYVYCLMHELEFYKDINFATKKLNEVLDLPLEKTCDDFLNRLNHLELNKYLNSIGINTDHLKQLTEEEEIKQSVLMNENKKNIQIYVLGKFTKENVFKSLNNAITNCIINFKNKN</sequence>
<evidence type="ECO:0000313" key="1">
    <source>
        <dbReference type="EMBL" id="CAB4147771.1"/>
    </source>
</evidence>